<keyword evidence="4" id="KW-1185">Reference proteome</keyword>
<dbReference type="PANTHER" id="PTHR28094:SF2">
    <property type="entry name" value="BACTERIOPHAGE T5 ORF172 DNA-BINDING DOMAIN-CONTAINING PROTEIN"/>
    <property type="match status" value="1"/>
</dbReference>
<evidence type="ECO:0000313" key="3">
    <source>
        <dbReference type="EMBL" id="KAF2264058.1"/>
    </source>
</evidence>
<evidence type="ECO:0000259" key="2">
    <source>
        <dbReference type="Pfam" id="PF10544"/>
    </source>
</evidence>
<feature type="region of interest" description="Disordered" evidence="1">
    <location>
        <begin position="92"/>
        <end position="242"/>
    </location>
</feature>
<proteinExistence type="predicted"/>
<reference evidence="4" key="1">
    <citation type="journal article" date="2020" name="Stud. Mycol.">
        <title>101 Dothideomycetes genomes: A test case for predicting lifestyles and emergence of pathogens.</title>
        <authorList>
            <person name="Haridas S."/>
            <person name="Albert R."/>
            <person name="Binder M."/>
            <person name="Bloem J."/>
            <person name="LaButti K."/>
            <person name="Salamov A."/>
            <person name="Andreopoulos B."/>
            <person name="Baker S."/>
            <person name="Barry K."/>
            <person name="Bills G."/>
            <person name="Bluhm B."/>
            <person name="Cannon C."/>
            <person name="Castanera R."/>
            <person name="Culley D."/>
            <person name="Daum C."/>
            <person name="Ezra D."/>
            <person name="Gonzalez J."/>
            <person name="Henrissat B."/>
            <person name="Kuo A."/>
            <person name="Liang C."/>
            <person name="Lipzen A."/>
            <person name="Lutzoni F."/>
            <person name="Magnuson J."/>
            <person name="Mondo S."/>
            <person name="Nolan M."/>
            <person name="Ohm R."/>
            <person name="Pangilinan J."/>
            <person name="Park H.-J."/>
            <person name="Ramirez L."/>
            <person name="Alfaro M."/>
            <person name="Sun H."/>
            <person name="Tritt A."/>
            <person name="Yoshinaga Y."/>
            <person name="Zwiers L.-H."/>
            <person name="Turgeon B."/>
            <person name="Goodwin S."/>
            <person name="Spatafora J."/>
            <person name="Crous P."/>
            <person name="Grigoriev I."/>
        </authorList>
    </citation>
    <scope>NUCLEOTIDE SEQUENCE [LARGE SCALE GENOMIC DNA]</scope>
    <source>
        <strain evidence="4">CBS 304.66</strain>
    </source>
</reference>
<dbReference type="InterPro" id="IPR018306">
    <property type="entry name" value="Phage_T5_Orf172_DNA-bd"/>
</dbReference>
<dbReference type="PANTHER" id="PTHR28094">
    <property type="entry name" value="MEIOTICALLY UP-REGULATED GENE 113 PROTEIN"/>
    <property type="match status" value="1"/>
</dbReference>
<feature type="domain" description="Bacteriophage T5 Orf172 DNA-binding" evidence="2">
    <location>
        <begin position="282"/>
        <end position="376"/>
    </location>
</feature>
<feature type="compositionally biased region" description="Pro residues" evidence="1">
    <location>
        <begin position="98"/>
        <end position="107"/>
    </location>
</feature>
<sequence length="497" mass="56757">MPGPIRFMFLEGGVGSEKEGARKRGGTGMLDAAQQHRLKYSFSLVYACRRDSCNGYIMRAFQKDCAVLICGLIKYLLLEHCVPATMTLQTPGAMPGRFPSPTPPPDRPITHPQNTTPDRSPAFPSGSPLDYRANSLIRNRPPVFNTQSEGLLPRAHPQAQDQTGITPQHFLPPRPQGGRRVVSDPRFDRLRRRPVDSFGSPVRRRGQRPTRGQRNHASITPSRPNSEDGGQSSARPSRPSNTEAASYIPVLYPIPLEPSPLQIHHELQEKIRRPMTHDSVPGVVYILRDRNRPHLLKIGSTKNLSDRLQGLRRECGLDVVIIYVSQELKYHPRAELLAHTDLKHLTREHSCVCGTERHIEWHEVDDGLAQRTVERWVDFIKQEPYDRTGELRLVWSRLLSKRCFPNTLLDHKARWTHWTSVLIPPSWRDHWECITMTWLRHPVWGSLWEYSWQVSCIISWSAVCLVLRNSALNNASKRLSCRESTASVQRETLFIAI</sequence>
<evidence type="ECO:0000256" key="1">
    <source>
        <dbReference type="SAM" id="MobiDB-lite"/>
    </source>
</evidence>
<dbReference type="OrthoDB" id="3511049at2759"/>
<organism evidence="3 4">
    <name type="scientific">Lojkania enalia</name>
    <dbReference type="NCBI Taxonomy" id="147567"/>
    <lineage>
        <taxon>Eukaryota</taxon>
        <taxon>Fungi</taxon>
        <taxon>Dikarya</taxon>
        <taxon>Ascomycota</taxon>
        <taxon>Pezizomycotina</taxon>
        <taxon>Dothideomycetes</taxon>
        <taxon>Pleosporomycetidae</taxon>
        <taxon>Pleosporales</taxon>
        <taxon>Pleosporales incertae sedis</taxon>
        <taxon>Lojkania</taxon>
    </lineage>
</organism>
<gene>
    <name evidence="3" type="ORF">CC78DRAFT_544431</name>
</gene>
<dbReference type="InterPro" id="IPR053006">
    <property type="entry name" value="Meiosis_regulatory"/>
</dbReference>
<name>A0A9P4N3X7_9PLEO</name>
<dbReference type="EMBL" id="ML986619">
    <property type="protein sequence ID" value="KAF2264058.1"/>
    <property type="molecule type" value="Genomic_DNA"/>
</dbReference>
<comment type="caution">
    <text evidence="3">The sequence shown here is derived from an EMBL/GenBank/DDBJ whole genome shotgun (WGS) entry which is preliminary data.</text>
</comment>
<dbReference type="AlphaFoldDB" id="A0A9P4N3X7"/>
<feature type="compositionally biased region" description="Basic residues" evidence="1">
    <location>
        <begin position="202"/>
        <end position="214"/>
    </location>
</feature>
<accession>A0A9P4N3X7</accession>
<feature type="compositionally biased region" description="Polar residues" evidence="1">
    <location>
        <begin position="215"/>
        <end position="242"/>
    </location>
</feature>
<protein>
    <recommendedName>
        <fullName evidence="2">Bacteriophage T5 Orf172 DNA-binding domain-containing protein</fullName>
    </recommendedName>
</protein>
<evidence type="ECO:0000313" key="4">
    <source>
        <dbReference type="Proteomes" id="UP000800093"/>
    </source>
</evidence>
<dbReference type="Pfam" id="PF10544">
    <property type="entry name" value="T5orf172"/>
    <property type="match status" value="1"/>
</dbReference>
<dbReference type="Proteomes" id="UP000800093">
    <property type="component" value="Unassembled WGS sequence"/>
</dbReference>